<dbReference type="PIRSF" id="PIRSF028757">
    <property type="entry name" value="LD-carboxypeptidase"/>
    <property type="match status" value="1"/>
</dbReference>
<evidence type="ECO:0000259" key="7">
    <source>
        <dbReference type="Pfam" id="PF17676"/>
    </source>
</evidence>
<evidence type="ECO:0000256" key="4">
    <source>
        <dbReference type="ARBA" id="ARBA00022801"/>
    </source>
</evidence>
<dbReference type="Pfam" id="PF17676">
    <property type="entry name" value="Peptidase_S66C"/>
    <property type="match status" value="1"/>
</dbReference>
<reference evidence="8 9" key="1">
    <citation type="submission" date="2016-10" db="EMBL/GenBank/DDBJ databases">
        <authorList>
            <person name="de Groot N.N."/>
        </authorList>
    </citation>
    <scope>NUCLEOTIDE SEQUENCE [LARGE SCALE GENOMIC DNA]</scope>
    <source>
        <strain evidence="8 9">AR32</strain>
    </source>
</reference>
<keyword evidence="2 8" id="KW-0121">Carboxypeptidase</keyword>
<dbReference type="Gene3D" id="3.40.50.10740">
    <property type="entry name" value="Class I glutamine amidotransferase-like"/>
    <property type="match status" value="1"/>
</dbReference>
<sequence length="335" mass="37069">MTETIERSLKEVLYHDVEYTQPPFLKEGDEVALISPAYWMAEETILHAAAVIENWGLRPVIGPNTTCLNVEAYAGTADERAADLRWAFENERIKAVICTRGGYGSIHLLNRIPPEFYQQHPKWLIGHGDITTLLYALTGAGVMCIHGPMASHIGSHQDLSTALIRDLLFGKLPQYQIPTNANNRYGHAEGILVGGNLASYAAIAGTKFQLSHDQDIILFIEECEESLHDIDRLFYMLQLQLNFKNVKGIIFGSFNSIRYDLSFGSVEQMLVAHLQGYDIPVCCGFPAGSDISLPMIEGAPCSLDVTPEGSVLTFNIHGTQQPCVVEKSEPFLMKA</sequence>
<organism evidence="8 9">
    <name type="scientific">Xylanibacter ruminicola</name>
    <name type="common">Prevotella ruminicola</name>
    <dbReference type="NCBI Taxonomy" id="839"/>
    <lineage>
        <taxon>Bacteria</taxon>
        <taxon>Pseudomonadati</taxon>
        <taxon>Bacteroidota</taxon>
        <taxon>Bacteroidia</taxon>
        <taxon>Bacteroidales</taxon>
        <taxon>Prevotellaceae</taxon>
        <taxon>Xylanibacter</taxon>
    </lineage>
</organism>
<dbReference type="Proteomes" id="UP000236735">
    <property type="component" value="Unassembled WGS sequence"/>
</dbReference>
<dbReference type="PANTHER" id="PTHR30237">
    <property type="entry name" value="MURAMOYLTETRAPEPTIDE CARBOXYPEPTIDASE"/>
    <property type="match status" value="1"/>
</dbReference>
<name>A0A1H5SF12_XYLRU</name>
<evidence type="ECO:0000313" key="9">
    <source>
        <dbReference type="Proteomes" id="UP000236735"/>
    </source>
</evidence>
<dbReference type="GO" id="GO:0008236">
    <property type="term" value="F:serine-type peptidase activity"/>
    <property type="evidence" value="ECO:0007669"/>
    <property type="project" value="UniProtKB-KW"/>
</dbReference>
<dbReference type="SUPFAM" id="SSF52317">
    <property type="entry name" value="Class I glutamine amidotransferase-like"/>
    <property type="match status" value="1"/>
</dbReference>
<evidence type="ECO:0000256" key="2">
    <source>
        <dbReference type="ARBA" id="ARBA00022645"/>
    </source>
</evidence>
<evidence type="ECO:0000259" key="6">
    <source>
        <dbReference type="Pfam" id="PF02016"/>
    </source>
</evidence>
<proteinExistence type="inferred from homology"/>
<evidence type="ECO:0000256" key="3">
    <source>
        <dbReference type="ARBA" id="ARBA00022670"/>
    </source>
</evidence>
<dbReference type="EMBL" id="FNUV01000001">
    <property type="protein sequence ID" value="SEF49179.1"/>
    <property type="molecule type" value="Genomic_DNA"/>
</dbReference>
<dbReference type="InterPro" id="IPR040449">
    <property type="entry name" value="Peptidase_S66_N"/>
</dbReference>
<protein>
    <submittedName>
        <fullName evidence="8">Muramoyltetrapeptide carboxypeptidase</fullName>
    </submittedName>
</protein>
<keyword evidence="4" id="KW-0378">Hydrolase</keyword>
<dbReference type="InterPro" id="IPR003507">
    <property type="entry name" value="S66_fam"/>
</dbReference>
<feature type="domain" description="LD-carboxypeptidase C-terminal" evidence="7">
    <location>
        <begin position="189"/>
        <end position="289"/>
    </location>
</feature>
<feature type="domain" description="LD-carboxypeptidase N-terminal" evidence="6">
    <location>
        <begin position="31"/>
        <end position="147"/>
    </location>
</feature>
<dbReference type="Gene3D" id="3.50.30.60">
    <property type="entry name" value="LD-carboxypeptidase A C-terminal domain-like"/>
    <property type="match status" value="1"/>
</dbReference>
<dbReference type="AlphaFoldDB" id="A0A1H5SF12"/>
<evidence type="ECO:0000313" key="8">
    <source>
        <dbReference type="EMBL" id="SEF49179.1"/>
    </source>
</evidence>
<dbReference type="PANTHER" id="PTHR30237:SF2">
    <property type="entry name" value="MUREIN TETRAPEPTIDE CARBOXYPEPTIDASE"/>
    <property type="match status" value="1"/>
</dbReference>
<keyword evidence="5" id="KW-0720">Serine protease</keyword>
<comment type="similarity">
    <text evidence="1">Belongs to the peptidase S66 family.</text>
</comment>
<dbReference type="GO" id="GO:0004180">
    <property type="term" value="F:carboxypeptidase activity"/>
    <property type="evidence" value="ECO:0007669"/>
    <property type="project" value="UniProtKB-KW"/>
</dbReference>
<dbReference type="Pfam" id="PF02016">
    <property type="entry name" value="Peptidase_S66"/>
    <property type="match status" value="1"/>
</dbReference>
<keyword evidence="3" id="KW-0645">Protease</keyword>
<accession>A0A1H5SF12</accession>
<dbReference type="InterPro" id="IPR027461">
    <property type="entry name" value="Carboxypeptidase_A_C_sf"/>
</dbReference>
<dbReference type="InterPro" id="IPR029062">
    <property type="entry name" value="Class_I_gatase-like"/>
</dbReference>
<dbReference type="SUPFAM" id="SSF141986">
    <property type="entry name" value="LD-carboxypeptidase A C-terminal domain-like"/>
    <property type="match status" value="1"/>
</dbReference>
<dbReference type="RefSeq" id="WP_103915148.1">
    <property type="nucleotide sequence ID" value="NZ_FNUV01000001.1"/>
</dbReference>
<dbReference type="CDD" id="cd07025">
    <property type="entry name" value="Peptidase_S66"/>
    <property type="match status" value="1"/>
</dbReference>
<dbReference type="InterPro" id="IPR040921">
    <property type="entry name" value="Peptidase_S66C"/>
</dbReference>
<dbReference type="InterPro" id="IPR027478">
    <property type="entry name" value="LdcA_N"/>
</dbReference>
<dbReference type="GO" id="GO:0006508">
    <property type="term" value="P:proteolysis"/>
    <property type="evidence" value="ECO:0007669"/>
    <property type="project" value="UniProtKB-KW"/>
</dbReference>
<evidence type="ECO:0000256" key="1">
    <source>
        <dbReference type="ARBA" id="ARBA00010233"/>
    </source>
</evidence>
<gene>
    <name evidence="8" type="ORF">SAMN05216354_0655</name>
</gene>
<evidence type="ECO:0000256" key="5">
    <source>
        <dbReference type="ARBA" id="ARBA00022825"/>
    </source>
</evidence>